<name>A0ABR1EV22_NECAM</name>
<evidence type="ECO:0000313" key="2">
    <source>
        <dbReference type="Proteomes" id="UP001303046"/>
    </source>
</evidence>
<evidence type="ECO:0000313" key="1">
    <source>
        <dbReference type="EMBL" id="KAK6766469.1"/>
    </source>
</evidence>
<protein>
    <submittedName>
        <fullName evidence="1">Uncharacterized protein</fullName>
    </submittedName>
</protein>
<comment type="caution">
    <text evidence="1">The sequence shown here is derived from an EMBL/GenBank/DDBJ whole genome shotgun (WGS) entry which is preliminary data.</text>
</comment>
<dbReference type="Proteomes" id="UP001303046">
    <property type="component" value="Unassembled WGS sequence"/>
</dbReference>
<accession>A0ABR1EV22</accession>
<keyword evidence="2" id="KW-1185">Reference proteome</keyword>
<organism evidence="1 2">
    <name type="scientific">Necator americanus</name>
    <name type="common">Human hookworm</name>
    <dbReference type="NCBI Taxonomy" id="51031"/>
    <lineage>
        <taxon>Eukaryota</taxon>
        <taxon>Metazoa</taxon>
        <taxon>Ecdysozoa</taxon>
        <taxon>Nematoda</taxon>
        <taxon>Chromadorea</taxon>
        <taxon>Rhabditida</taxon>
        <taxon>Rhabditina</taxon>
        <taxon>Rhabditomorpha</taxon>
        <taxon>Strongyloidea</taxon>
        <taxon>Ancylostomatidae</taxon>
        <taxon>Bunostominae</taxon>
        <taxon>Necator</taxon>
    </lineage>
</organism>
<reference evidence="1 2" key="1">
    <citation type="submission" date="2023-08" db="EMBL/GenBank/DDBJ databases">
        <title>A Necator americanus chromosomal reference genome.</title>
        <authorList>
            <person name="Ilik V."/>
            <person name="Petrzelkova K.J."/>
            <person name="Pardy F."/>
            <person name="Fuh T."/>
            <person name="Niatou-Singa F.S."/>
            <person name="Gouil Q."/>
            <person name="Baker L."/>
            <person name="Ritchie M.E."/>
            <person name="Jex A.R."/>
            <person name="Gazzola D."/>
            <person name="Li H."/>
            <person name="Toshio Fujiwara R."/>
            <person name="Zhan B."/>
            <person name="Aroian R.V."/>
            <person name="Pafco B."/>
            <person name="Schwarz E.M."/>
        </authorList>
    </citation>
    <scope>NUCLEOTIDE SEQUENCE [LARGE SCALE GENOMIC DNA]</scope>
    <source>
        <strain evidence="1 2">Aroian</strain>
        <tissue evidence="1">Whole animal</tissue>
    </source>
</reference>
<gene>
    <name evidence="1" type="primary">Necator_chrX.g26191</name>
    <name evidence="1" type="ORF">RB195_026025</name>
</gene>
<dbReference type="EMBL" id="JAVFWL010000006">
    <property type="protein sequence ID" value="KAK6766469.1"/>
    <property type="molecule type" value="Genomic_DNA"/>
</dbReference>
<proteinExistence type="predicted"/>
<sequence length="109" mass="12575">MGFQIGEVDRIRSDKDTTHLACHLNLRYADRTRYFFTAKRNTRAQERKQAATTAMMSCKQILAFDVAHRKMNVKGRGEFKHEKSIPDPFEAQEAVTLIAATGTRRFQLQ</sequence>